<dbReference type="InterPro" id="IPR007527">
    <property type="entry name" value="Znf_SWIM"/>
</dbReference>
<organism evidence="7 8">
    <name type="scientific">Solanum commersonii</name>
    <name type="common">Commerson's wild potato</name>
    <name type="synonym">Commerson's nightshade</name>
    <dbReference type="NCBI Taxonomy" id="4109"/>
    <lineage>
        <taxon>Eukaryota</taxon>
        <taxon>Viridiplantae</taxon>
        <taxon>Streptophyta</taxon>
        <taxon>Embryophyta</taxon>
        <taxon>Tracheophyta</taxon>
        <taxon>Spermatophyta</taxon>
        <taxon>Magnoliopsida</taxon>
        <taxon>eudicotyledons</taxon>
        <taxon>Gunneridae</taxon>
        <taxon>Pentapetalae</taxon>
        <taxon>asterids</taxon>
        <taxon>lamiids</taxon>
        <taxon>Solanales</taxon>
        <taxon>Solanaceae</taxon>
        <taxon>Solanoideae</taxon>
        <taxon>Solaneae</taxon>
        <taxon>Solanum</taxon>
    </lineage>
</organism>
<evidence type="ECO:0000256" key="4">
    <source>
        <dbReference type="PROSITE-ProRule" id="PRU00325"/>
    </source>
</evidence>
<comment type="caution">
    <text evidence="7">The sequence shown here is derived from an EMBL/GenBank/DDBJ whole genome shotgun (WGS) entry which is preliminary data.</text>
</comment>
<evidence type="ECO:0000256" key="2">
    <source>
        <dbReference type="ARBA" id="ARBA00022771"/>
    </source>
</evidence>
<dbReference type="GO" id="GO:0008270">
    <property type="term" value="F:zinc ion binding"/>
    <property type="evidence" value="ECO:0007669"/>
    <property type="project" value="UniProtKB-KW"/>
</dbReference>
<dbReference type="AlphaFoldDB" id="A0A9J5WRF0"/>
<keyword evidence="2 4" id="KW-0863">Zinc-finger</keyword>
<dbReference type="PANTHER" id="PTHR31973:SF197">
    <property type="entry name" value="SWIM-TYPE DOMAIN-CONTAINING PROTEIN"/>
    <property type="match status" value="1"/>
</dbReference>
<dbReference type="OrthoDB" id="1301333at2759"/>
<gene>
    <name evidence="7" type="ORF">H5410_058360</name>
</gene>
<keyword evidence="3" id="KW-0862">Zinc</keyword>
<dbReference type="Proteomes" id="UP000824120">
    <property type="component" value="Chromosome 11"/>
</dbReference>
<dbReference type="SMART" id="SM00575">
    <property type="entry name" value="ZnF_PMZ"/>
    <property type="match status" value="1"/>
</dbReference>
<dbReference type="InterPro" id="IPR006564">
    <property type="entry name" value="Znf_PMZ"/>
</dbReference>
<feature type="domain" description="SWIM-type" evidence="6">
    <location>
        <begin position="81"/>
        <end position="115"/>
    </location>
</feature>
<proteinExistence type="predicted"/>
<accession>A0A9J5WRF0</accession>
<sequence length="154" mass="18147">MCETFNSWIVGPRHKSVISMLEDIRHKMMDRHGDMIKFVDTWISDISPMARLTLEINKEIGRKLKVNWNHDTGFEILEGEYRHIVNMANKTCSCRLWQLKGIPCQHLPISNMKMWPETNNPQIEPPEVKPMPGRPGRCRRKDKDEPRKKKWGKA</sequence>
<dbReference type="EMBL" id="JACXVP010000011">
    <property type="protein sequence ID" value="KAG5578226.1"/>
    <property type="molecule type" value="Genomic_DNA"/>
</dbReference>
<keyword evidence="1" id="KW-0479">Metal-binding</keyword>
<evidence type="ECO:0000256" key="1">
    <source>
        <dbReference type="ARBA" id="ARBA00022723"/>
    </source>
</evidence>
<dbReference type="PROSITE" id="PS50966">
    <property type="entry name" value="ZF_SWIM"/>
    <property type="match status" value="1"/>
</dbReference>
<dbReference type="Pfam" id="PF04434">
    <property type="entry name" value="SWIM"/>
    <property type="match status" value="1"/>
</dbReference>
<dbReference type="PANTHER" id="PTHR31973">
    <property type="entry name" value="POLYPROTEIN, PUTATIVE-RELATED"/>
    <property type="match status" value="1"/>
</dbReference>
<feature type="region of interest" description="Disordered" evidence="5">
    <location>
        <begin position="116"/>
        <end position="154"/>
    </location>
</feature>
<reference evidence="7 8" key="1">
    <citation type="submission" date="2020-09" db="EMBL/GenBank/DDBJ databases">
        <title>De no assembly of potato wild relative species, Solanum commersonii.</title>
        <authorList>
            <person name="Cho K."/>
        </authorList>
    </citation>
    <scope>NUCLEOTIDE SEQUENCE [LARGE SCALE GENOMIC DNA]</scope>
    <source>
        <strain evidence="7">LZ3.2</strain>
        <tissue evidence="7">Leaf</tissue>
    </source>
</reference>
<protein>
    <recommendedName>
        <fullName evidence="6">SWIM-type domain-containing protein</fullName>
    </recommendedName>
</protein>
<evidence type="ECO:0000259" key="6">
    <source>
        <dbReference type="PROSITE" id="PS50966"/>
    </source>
</evidence>
<evidence type="ECO:0000313" key="8">
    <source>
        <dbReference type="Proteomes" id="UP000824120"/>
    </source>
</evidence>
<evidence type="ECO:0000256" key="5">
    <source>
        <dbReference type="SAM" id="MobiDB-lite"/>
    </source>
</evidence>
<evidence type="ECO:0000256" key="3">
    <source>
        <dbReference type="ARBA" id="ARBA00022833"/>
    </source>
</evidence>
<name>A0A9J5WRF0_SOLCO</name>
<keyword evidence="8" id="KW-1185">Reference proteome</keyword>
<evidence type="ECO:0000313" key="7">
    <source>
        <dbReference type="EMBL" id="KAG5578226.1"/>
    </source>
</evidence>